<dbReference type="InterPro" id="IPR001789">
    <property type="entry name" value="Sig_transdc_resp-reg_receiver"/>
</dbReference>
<reference evidence="7 8" key="1">
    <citation type="submission" date="2023-06" db="EMBL/GenBank/DDBJ databases">
        <title>Campylobacter magnum sp. nov., isolated from cecal contents of domestic pigs (Sus scrofa domesticus).</title>
        <authorList>
            <person name="Papic B."/>
            <person name="Gruntar I."/>
        </authorList>
    </citation>
    <scope>NUCLEOTIDE SEQUENCE [LARGE SCALE GENOMIC DNA]</scope>
    <source>
        <strain evidence="8">34484-21</strain>
    </source>
</reference>
<dbReference type="PROSITE" id="PS50110">
    <property type="entry name" value="RESPONSE_REGULATORY"/>
    <property type="match status" value="1"/>
</dbReference>
<dbReference type="Gene3D" id="3.40.50.2300">
    <property type="match status" value="1"/>
</dbReference>
<dbReference type="RefSeq" id="WP_302243817.1">
    <property type="nucleotide sequence ID" value="NZ_JAULJQ010000002.1"/>
</dbReference>
<keyword evidence="4" id="KW-0283">Flagellar rotation</keyword>
<evidence type="ECO:0000256" key="4">
    <source>
        <dbReference type="ARBA" id="ARBA00022779"/>
    </source>
</evidence>
<evidence type="ECO:0000256" key="2">
    <source>
        <dbReference type="ARBA" id="ARBA00022500"/>
    </source>
</evidence>
<evidence type="ECO:0000313" key="8">
    <source>
        <dbReference type="Proteomes" id="UP001171111"/>
    </source>
</evidence>
<keyword evidence="8" id="KW-1185">Reference proteome</keyword>
<comment type="cofactor">
    <cofactor evidence="1">
        <name>Mg(2+)</name>
        <dbReference type="ChEBI" id="CHEBI:18420"/>
    </cofactor>
</comment>
<evidence type="ECO:0000256" key="3">
    <source>
        <dbReference type="ARBA" id="ARBA00022553"/>
    </source>
</evidence>
<dbReference type="InterPro" id="IPR050595">
    <property type="entry name" value="Bact_response_regulator"/>
</dbReference>
<name>A0ABT8T5T4_9BACT</name>
<sequence>MSNNILKSDLKIMLIEPNASSAEVEKALLQHISDVGHVLVQKNPLGALNLLRLSDSFSMIIAEINMPKINGFDLIKNLEKSDLLGIPVILMSADESLKEKAIEIGAFGFLQKPIYFDDLKAMVEQAASMIL</sequence>
<dbReference type="Proteomes" id="UP001171111">
    <property type="component" value="Unassembled WGS sequence"/>
</dbReference>
<gene>
    <name evidence="7" type="ORF">Q2362_02775</name>
</gene>
<evidence type="ECO:0000256" key="5">
    <source>
        <dbReference type="PROSITE-ProRule" id="PRU00169"/>
    </source>
</evidence>
<dbReference type="Pfam" id="PF00072">
    <property type="entry name" value="Response_reg"/>
    <property type="match status" value="1"/>
</dbReference>
<dbReference type="SUPFAM" id="SSF52172">
    <property type="entry name" value="CheY-like"/>
    <property type="match status" value="1"/>
</dbReference>
<comment type="caution">
    <text evidence="5">Lacks conserved residue(s) required for the propagation of feature annotation.</text>
</comment>
<protein>
    <submittedName>
        <fullName evidence="7">Response regulator</fullName>
    </submittedName>
</protein>
<dbReference type="SMART" id="SM00448">
    <property type="entry name" value="REC"/>
    <property type="match status" value="1"/>
</dbReference>
<keyword evidence="2" id="KW-0145">Chemotaxis</keyword>
<dbReference type="InterPro" id="IPR011006">
    <property type="entry name" value="CheY-like_superfamily"/>
</dbReference>
<dbReference type="PANTHER" id="PTHR44591">
    <property type="entry name" value="STRESS RESPONSE REGULATOR PROTEIN 1"/>
    <property type="match status" value="1"/>
</dbReference>
<organism evidence="7 8">
    <name type="scientific">Campylobacter magnus</name>
    <dbReference type="NCBI Taxonomy" id="3026462"/>
    <lineage>
        <taxon>Bacteria</taxon>
        <taxon>Pseudomonadati</taxon>
        <taxon>Campylobacterota</taxon>
        <taxon>Epsilonproteobacteria</taxon>
        <taxon>Campylobacterales</taxon>
        <taxon>Campylobacteraceae</taxon>
        <taxon>Campylobacter</taxon>
    </lineage>
</organism>
<proteinExistence type="predicted"/>
<keyword evidence="3" id="KW-0597">Phosphoprotein</keyword>
<evidence type="ECO:0000259" key="6">
    <source>
        <dbReference type="PROSITE" id="PS50110"/>
    </source>
</evidence>
<evidence type="ECO:0000313" key="7">
    <source>
        <dbReference type="EMBL" id="MDO2409024.1"/>
    </source>
</evidence>
<accession>A0ABT8T5T4</accession>
<dbReference type="PANTHER" id="PTHR44591:SF3">
    <property type="entry name" value="RESPONSE REGULATORY DOMAIN-CONTAINING PROTEIN"/>
    <property type="match status" value="1"/>
</dbReference>
<dbReference type="EMBL" id="JAULJQ010000002">
    <property type="protein sequence ID" value="MDO2409024.1"/>
    <property type="molecule type" value="Genomic_DNA"/>
</dbReference>
<comment type="caution">
    <text evidence="7">The sequence shown here is derived from an EMBL/GenBank/DDBJ whole genome shotgun (WGS) entry which is preliminary data.</text>
</comment>
<feature type="domain" description="Response regulatory" evidence="6">
    <location>
        <begin position="11"/>
        <end position="127"/>
    </location>
</feature>
<evidence type="ECO:0000256" key="1">
    <source>
        <dbReference type="ARBA" id="ARBA00001946"/>
    </source>
</evidence>